<reference evidence="9 10" key="1">
    <citation type="submission" date="2019-07" db="EMBL/GenBank/DDBJ databases">
        <title>Chromosome genome assembly for large yellow croaker.</title>
        <authorList>
            <person name="Xiao S."/>
        </authorList>
    </citation>
    <scope>NUCLEOTIDE SEQUENCE [LARGE SCALE GENOMIC DNA]</scope>
    <source>
        <strain evidence="9">JMULYC20181020</strain>
        <tissue evidence="9">Muscle</tissue>
    </source>
</reference>
<feature type="compositionally biased region" description="Low complexity" evidence="7">
    <location>
        <begin position="104"/>
        <end position="116"/>
    </location>
</feature>
<accession>A0A6G0IP08</accession>
<feature type="region of interest" description="Disordered" evidence="7">
    <location>
        <begin position="1"/>
        <end position="83"/>
    </location>
</feature>
<dbReference type="PANTHER" id="PTHR45796">
    <property type="entry name" value="FORKHEAD BOX P, ISOFORM C"/>
    <property type="match status" value="1"/>
</dbReference>
<dbReference type="PROSITE" id="PS50039">
    <property type="entry name" value="FORK_HEAD_3"/>
    <property type="match status" value="1"/>
</dbReference>
<organism evidence="9 10">
    <name type="scientific">Larimichthys crocea</name>
    <name type="common">Large yellow croaker</name>
    <name type="synonym">Pseudosciaena crocea</name>
    <dbReference type="NCBI Taxonomy" id="215358"/>
    <lineage>
        <taxon>Eukaryota</taxon>
        <taxon>Metazoa</taxon>
        <taxon>Chordata</taxon>
        <taxon>Craniata</taxon>
        <taxon>Vertebrata</taxon>
        <taxon>Euteleostomi</taxon>
        <taxon>Actinopterygii</taxon>
        <taxon>Neopterygii</taxon>
        <taxon>Teleostei</taxon>
        <taxon>Neoteleostei</taxon>
        <taxon>Acanthomorphata</taxon>
        <taxon>Eupercaria</taxon>
        <taxon>Sciaenidae</taxon>
        <taxon>Larimichthys</taxon>
    </lineage>
</organism>
<dbReference type="GO" id="GO:0001227">
    <property type="term" value="F:DNA-binding transcription repressor activity, RNA polymerase II-specific"/>
    <property type="evidence" value="ECO:0007669"/>
    <property type="project" value="TreeGrafter"/>
</dbReference>
<feature type="domain" description="Fork-head" evidence="8">
    <location>
        <begin position="199"/>
        <end position="236"/>
    </location>
</feature>
<dbReference type="InterPro" id="IPR036390">
    <property type="entry name" value="WH_DNA-bd_sf"/>
</dbReference>
<dbReference type="Pfam" id="PF16159">
    <property type="entry name" value="FOXP-CC"/>
    <property type="match status" value="1"/>
</dbReference>
<dbReference type="InterPro" id="IPR001766">
    <property type="entry name" value="Fork_head_dom"/>
</dbReference>
<keyword evidence="4" id="KW-0804">Transcription</keyword>
<dbReference type="GO" id="GO:0000978">
    <property type="term" value="F:RNA polymerase II cis-regulatory region sequence-specific DNA binding"/>
    <property type="evidence" value="ECO:0007669"/>
    <property type="project" value="TreeGrafter"/>
</dbReference>
<evidence type="ECO:0000256" key="2">
    <source>
        <dbReference type="ARBA" id="ARBA00023015"/>
    </source>
</evidence>
<evidence type="ECO:0000313" key="10">
    <source>
        <dbReference type="Proteomes" id="UP000424527"/>
    </source>
</evidence>
<dbReference type="SMART" id="SM00339">
    <property type="entry name" value="FH"/>
    <property type="match status" value="1"/>
</dbReference>
<evidence type="ECO:0000256" key="1">
    <source>
        <dbReference type="ARBA" id="ARBA00004123"/>
    </source>
</evidence>
<keyword evidence="2" id="KW-0805">Transcription regulation</keyword>
<evidence type="ECO:0000259" key="8">
    <source>
        <dbReference type="PROSITE" id="PS50039"/>
    </source>
</evidence>
<protein>
    <submittedName>
        <fullName evidence="9">Forkhead box protein P1 Forkhead-related transcription factor 1</fullName>
    </submittedName>
</protein>
<dbReference type="PANTHER" id="PTHR45796:SF2">
    <property type="entry name" value="FORKHEAD BOX P3"/>
    <property type="match status" value="1"/>
</dbReference>
<proteinExistence type="predicted"/>
<gene>
    <name evidence="9" type="ORF">D5F01_LYC08085</name>
</gene>
<dbReference type="InterPro" id="IPR050998">
    <property type="entry name" value="FOXP"/>
</dbReference>
<dbReference type="AlphaFoldDB" id="A0A6G0IP08"/>
<feature type="region of interest" description="Disordered" evidence="7">
    <location>
        <begin position="97"/>
        <end position="116"/>
    </location>
</feature>
<evidence type="ECO:0000256" key="4">
    <source>
        <dbReference type="ARBA" id="ARBA00023163"/>
    </source>
</evidence>
<comment type="subcellular location">
    <subcellularLocation>
        <location evidence="1 6">Nucleus</location>
    </subcellularLocation>
</comment>
<comment type="caution">
    <text evidence="9">The sequence shown here is derived from an EMBL/GenBank/DDBJ whole genome shotgun (WGS) entry which is preliminary data.</text>
</comment>
<dbReference type="InterPro" id="IPR032354">
    <property type="entry name" value="FOXP-CC"/>
</dbReference>
<dbReference type="SUPFAM" id="SSF46785">
    <property type="entry name" value="Winged helix' DNA-binding domain"/>
    <property type="match status" value="1"/>
</dbReference>
<dbReference type="GO" id="GO:0005634">
    <property type="term" value="C:nucleus"/>
    <property type="evidence" value="ECO:0007669"/>
    <property type="project" value="UniProtKB-SubCell"/>
</dbReference>
<dbReference type="Proteomes" id="UP000424527">
    <property type="component" value="Unassembled WGS sequence"/>
</dbReference>
<keyword evidence="5 6" id="KW-0539">Nucleus</keyword>
<feature type="compositionally biased region" description="Basic and acidic residues" evidence="7">
    <location>
        <begin position="18"/>
        <end position="31"/>
    </location>
</feature>
<feature type="compositionally biased region" description="Polar residues" evidence="7">
    <location>
        <begin position="38"/>
        <end position="59"/>
    </location>
</feature>
<evidence type="ECO:0000256" key="6">
    <source>
        <dbReference type="PROSITE-ProRule" id="PRU00089"/>
    </source>
</evidence>
<keyword evidence="3 6" id="KW-0238">DNA-binding</keyword>
<dbReference type="Gene3D" id="1.20.5.340">
    <property type="match status" value="1"/>
</dbReference>
<feature type="DNA-binding region" description="Fork-head" evidence="6">
    <location>
        <begin position="199"/>
        <end position="236"/>
    </location>
</feature>
<evidence type="ECO:0000256" key="7">
    <source>
        <dbReference type="SAM" id="MobiDB-lite"/>
    </source>
</evidence>
<keyword evidence="10" id="KW-1185">Reference proteome</keyword>
<sequence>MPETSDESVRCGQHKAPPKGDKRIKQLEEAHPAPPSLPQTSDSVSLATSGSQCWSSMENFRQKQQRPSVLRQVPQTASKRQHVRPENIAAVSMCKEEMDAGHLPQSSSPQMGSPPRQSHHYFFPLRRAKQSSIEARLHDSIPEGTSALFVSGLCRWPGCDAVSEDFPSFLKHLHSEHSHGDRSIAQWKIQQDIVQCMESQSILESPDKQRTLNEIYNWFTTMFYYFRHNTATWKNACGTTSAYTSVLCEWKEERELCGQWMKQSTRGGKDRSITGTVL</sequence>
<evidence type="ECO:0000256" key="5">
    <source>
        <dbReference type="ARBA" id="ARBA00023242"/>
    </source>
</evidence>
<evidence type="ECO:0000313" key="9">
    <source>
        <dbReference type="EMBL" id="KAE8292992.1"/>
    </source>
</evidence>
<evidence type="ECO:0000256" key="3">
    <source>
        <dbReference type="ARBA" id="ARBA00023125"/>
    </source>
</evidence>
<dbReference type="EMBL" id="REGW02000008">
    <property type="protein sequence ID" value="KAE8292992.1"/>
    <property type="molecule type" value="Genomic_DNA"/>
</dbReference>
<name>A0A6G0IP08_LARCR</name>